<accession>A0AAD9JPL3</accession>
<dbReference type="AlphaFoldDB" id="A0AAD9JPL3"/>
<name>A0AAD9JPL3_RIDPI</name>
<feature type="region of interest" description="Disordered" evidence="1">
    <location>
        <begin position="185"/>
        <end position="214"/>
    </location>
</feature>
<evidence type="ECO:0000313" key="3">
    <source>
        <dbReference type="Proteomes" id="UP001209878"/>
    </source>
</evidence>
<dbReference type="GO" id="GO:0003711">
    <property type="term" value="F:transcription elongation factor activity"/>
    <property type="evidence" value="ECO:0007669"/>
    <property type="project" value="InterPro"/>
</dbReference>
<evidence type="ECO:0000256" key="1">
    <source>
        <dbReference type="SAM" id="MobiDB-lite"/>
    </source>
</evidence>
<feature type="compositionally biased region" description="Acidic residues" evidence="1">
    <location>
        <begin position="301"/>
        <end position="313"/>
    </location>
</feature>
<organism evidence="2 3">
    <name type="scientific">Ridgeia piscesae</name>
    <name type="common">Tubeworm</name>
    <dbReference type="NCBI Taxonomy" id="27915"/>
    <lineage>
        <taxon>Eukaryota</taxon>
        <taxon>Metazoa</taxon>
        <taxon>Spiralia</taxon>
        <taxon>Lophotrochozoa</taxon>
        <taxon>Annelida</taxon>
        <taxon>Polychaeta</taxon>
        <taxon>Sedentaria</taxon>
        <taxon>Canalipalpata</taxon>
        <taxon>Sabellida</taxon>
        <taxon>Siboglinidae</taxon>
        <taxon>Ridgeia</taxon>
    </lineage>
</organism>
<sequence>MTKPDQQGFLGHLEDKSKEELMDLLQRQEKLHQNHKFIRRLPDQGQKIQHMICRLRELIAQWESVDSTAGQFEKMALGAERAQRQRTGQEEEEEEEAALLRRIINRGTTGKVYANEAQSRDCTSLGDSGSGTVLNAYDRVIRKVDASKTKPRYLPNRPRTKEEPTTQQTLNQPIYKPVSTTTCGAPAATTETSHCPHDPQGGSTVHPPATGEKTGLRRRYDDLLEGAMPRGTPRHESAKMISLTDVLCLQVEQQRKHAEGQARHAAEQLTHTHRLHMGMSSFDPEGTSGDALRYREIRDDVDTDSDDDLDAPD</sequence>
<dbReference type="PRINTS" id="PR02085">
    <property type="entry name" value="POLR2GRINL1"/>
</dbReference>
<keyword evidence="3" id="KW-1185">Reference proteome</keyword>
<proteinExistence type="predicted"/>
<comment type="caution">
    <text evidence="2">The sequence shown here is derived from an EMBL/GenBank/DDBJ whole genome shotgun (WGS) entry which is preliminary data.</text>
</comment>
<reference evidence="2" key="1">
    <citation type="journal article" date="2023" name="Mol. Biol. Evol.">
        <title>Third-Generation Sequencing Reveals the Adaptive Role of the Epigenome in Three Deep-Sea Polychaetes.</title>
        <authorList>
            <person name="Perez M."/>
            <person name="Aroh O."/>
            <person name="Sun Y."/>
            <person name="Lan Y."/>
            <person name="Juniper S.K."/>
            <person name="Young C.R."/>
            <person name="Angers B."/>
            <person name="Qian P.Y."/>
        </authorList>
    </citation>
    <scope>NUCLEOTIDE SEQUENCE</scope>
    <source>
        <strain evidence="2">R07B-5</strain>
    </source>
</reference>
<protein>
    <submittedName>
        <fullName evidence="2">Uncharacterized protein</fullName>
    </submittedName>
</protein>
<feature type="region of interest" description="Disordered" evidence="1">
    <location>
        <begin position="147"/>
        <end position="169"/>
    </location>
</feature>
<feature type="region of interest" description="Disordered" evidence="1">
    <location>
        <begin position="279"/>
        <end position="313"/>
    </location>
</feature>
<dbReference type="PANTHER" id="PTHR23171">
    <property type="entry name" value="GDOWN1"/>
    <property type="match status" value="1"/>
</dbReference>
<dbReference type="InterPro" id="IPR026213">
    <property type="entry name" value="GRINL1"/>
</dbReference>
<dbReference type="GO" id="GO:0035556">
    <property type="term" value="P:intracellular signal transduction"/>
    <property type="evidence" value="ECO:0007669"/>
    <property type="project" value="TreeGrafter"/>
</dbReference>
<gene>
    <name evidence="2" type="ORF">NP493_1933g00003</name>
</gene>
<dbReference type="Proteomes" id="UP001209878">
    <property type="component" value="Unassembled WGS sequence"/>
</dbReference>
<dbReference type="Pfam" id="PF15328">
    <property type="entry name" value="GCOM2"/>
    <property type="match status" value="1"/>
</dbReference>
<dbReference type="InterPro" id="IPR051375">
    <property type="entry name" value="Tuftelin_GRINL1A/MYZAP/CCD68"/>
</dbReference>
<dbReference type="PANTHER" id="PTHR23171:SF13">
    <property type="entry name" value="DNA-DIRECTED RNA POLYMERASE II SUBUNIT GRINL1A"/>
    <property type="match status" value="1"/>
</dbReference>
<evidence type="ECO:0000313" key="2">
    <source>
        <dbReference type="EMBL" id="KAK2156884.1"/>
    </source>
</evidence>
<dbReference type="GO" id="GO:0006368">
    <property type="term" value="P:transcription elongation by RNA polymerase II"/>
    <property type="evidence" value="ECO:0007669"/>
    <property type="project" value="InterPro"/>
</dbReference>
<dbReference type="EMBL" id="JAODUO010001927">
    <property type="protein sequence ID" value="KAK2156884.1"/>
    <property type="molecule type" value="Genomic_DNA"/>
</dbReference>
<dbReference type="GO" id="GO:0005634">
    <property type="term" value="C:nucleus"/>
    <property type="evidence" value="ECO:0007669"/>
    <property type="project" value="InterPro"/>
</dbReference>